<proteinExistence type="inferred from homology"/>
<gene>
    <name evidence="7" type="ORF">GT755_20140</name>
</gene>
<keyword evidence="5 6" id="KW-0472">Membrane</keyword>
<sequence length="156" mass="17247">MSTLTRYRWPALLVFALAVALVAVTGGLAASNAGAVYARLDLPSWAPPQWLFGPVWTVLYALIAISGWLVWQSRGLDRSFTPYVVQLVLNALWTPLFFGAGLFGAAFADITLLWVAIVVTIVMFLRRHRVAGWLLVPYLLWVTFAAALNLSIWLAN</sequence>
<evidence type="ECO:0000256" key="5">
    <source>
        <dbReference type="ARBA" id="ARBA00023136"/>
    </source>
</evidence>
<dbReference type="PANTHER" id="PTHR10057">
    <property type="entry name" value="PERIPHERAL-TYPE BENZODIAZEPINE RECEPTOR"/>
    <property type="match status" value="1"/>
</dbReference>
<accession>A0A7C9N2U0</accession>
<reference evidence="7 8" key="1">
    <citation type="submission" date="2020-01" db="EMBL/GenBank/DDBJ databases">
        <title>Herbidospora sp. NEAU-GS84 nov., a novel actinomycete isolated from soil.</title>
        <authorList>
            <person name="Han L."/>
        </authorList>
    </citation>
    <scope>NUCLEOTIDE SEQUENCE [LARGE SCALE GENOMIC DNA]</scope>
    <source>
        <strain evidence="7 8">NEAU-GS84</strain>
    </source>
</reference>
<keyword evidence="8" id="KW-1185">Reference proteome</keyword>
<protein>
    <submittedName>
        <fullName evidence="7">Tryptophan-rich sensory protein</fullName>
    </submittedName>
</protein>
<dbReference type="CDD" id="cd15904">
    <property type="entry name" value="TSPO_MBR"/>
    <property type="match status" value="1"/>
</dbReference>
<feature type="transmembrane region" description="Helical" evidence="6">
    <location>
        <begin position="83"/>
        <end position="100"/>
    </location>
</feature>
<feature type="transmembrane region" description="Helical" evidence="6">
    <location>
        <begin position="53"/>
        <end position="71"/>
    </location>
</feature>
<evidence type="ECO:0000256" key="2">
    <source>
        <dbReference type="ARBA" id="ARBA00007524"/>
    </source>
</evidence>
<evidence type="ECO:0000256" key="6">
    <source>
        <dbReference type="SAM" id="Phobius"/>
    </source>
</evidence>
<dbReference type="Proteomes" id="UP000479526">
    <property type="component" value="Unassembled WGS sequence"/>
</dbReference>
<dbReference type="PANTHER" id="PTHR10057:SF0">
    <property type="entry name" value="TRANSLOCATOR PROTEIN"/>
    <property type="match status" value="1"/>
</dbReference>
<dbReference type="InterPro" id="IPR038330">
    <property type="entry name" value="TspO/MBR-related_sf"/>
</dbReference>
<feature type="transmembrane region" description="Helical" evidence="6">
    <location>
        <begin position="132"/>
        <end position="155"/>
    </location>
</feature>
<evidence type="ECO:0000256" key="1">
    <source>
        <dbReference type="ARBA" id="ARBA00004141"/>
    </source>
</evidence>
<name>A0A7C9N2U0_9ACTN</name>
<evidence type="ECO:0000256" key="3">
    <source>
        <dbReference type="ARBA" id="ARBA00022692"/>
    </source>
</evidence>
<evidence type="ECO:0000313" key="7">
    <source>
        <dbReference type="EMBL" id="NAS23989.1"/>
    </source>
</evidence>
<evidence type="ECO:0000313" key="8">
    <source>
        <dbReference type="Proteomes" id="UP000479526"/>
    </source>
</evidence>
<dbReference type="EMBL" id="WXEW01000006">
    <property type="protein sequence ID" value="NAS23989.1"/>
    <property type="molecule type" value="Genomic_DNA"/>
</dbReference>
<dbReference type="GO" id="GO:0033013">
    <property type="term" value="P:tetrapyrrole metabolic process"/>
    <property type="evidence" value="ECO:0007669"/>
    <property type="project" value="UniProtKB-ARBA"/>
</dbReference>
<dbReference type="GO" id="GO:0016020">
    <property type="term" value="C:membrane"/>
    <property type="evidence" value="ECO:0007669"/>
    <property type="project" value="UniProtKB-SubCell"/>
</dbReference>
<dbReference type="AlphaFoldDB" id="A0A7C9N2U0"/>
<comment type="caution">
    <text evidence="7">The sequence shown here is derived from an EMBL/GenBank/DDBJ whole genome shotgun (WGS) entry which is preliminary data.</text>
</comment>
<evidence type="ECO:0000256" key="4">
    <source>
        <dbReference type="ARBA" id="ARBA00022989"/>
    </source>
</evidence>
<dbReference type="InterPro" id="IPR004307">
    <property type="entry name" value="TspO_MBR"/>
</dbReference>
<dbReference type="FunFam" id="1.20.1260.100:FF:000001">
    <property type="entry name" value="translocator protein 2"/>
    <property type="match status" value="1"/>
</dbReference>
<dbReference type="PIRSF" id="PIRSF005859">
    <property type="entry name" value="PBR"/>
    <property type="match status" value="1"/>
</dbReference>
<feature type="transmembrane region" description="Helical" evidence="6">
    <location>
        <begin position="106"/>
        <end position="125"/>
    </location>
</feature>
<comment type="subcellular location">
    <subcellularLocation>
        <location evidence="1">Membrane</location>
        <topology evidence="1">Multi-pass membrane protein</topology>
    </subcellularLocation>
</comment>
<dbReference type="Pfam" id="PF03073">
    <property type="entry name" value="TspO_MBR"/>
    <property type="match status" value="1"/>
</dbReference>
<organism evidence="7 8">
    <name type="scientific">Herbidospora solisilvae</name>
    <dbReference type="NCBI Taxonomy" id="2696284"/>
    <lineage>
        <taxon>Bacteria</taxon>
        <taxon>Bacillati</taxon>
        <taxon>Actinomycetota</taxon>
        <taxon>Actinomycetes</taxon>
        <taxon>Streptosporangiales</taxon>
        <taxon>Streptosporangiaceae</taxon>
        <taxon>Herbidospora</taxon>
    </lineage>
</organism>
<comment type="similarity">
    <text evidence="2">Belongs to the TspO/BZRP family.</text>
</comment>
<dbReference type="RefSeq" id="WP_161481244.1">
    <property type="nucleotide sequence ID" value="NZ_WXEW01000006.1"/>
</dbReference>
<dbReference type="Gene3D" id="1.20.1260.100">
    <property type="entry name" value="TspO/MBR protein"/>
    <property type="match status" value="1"/>
</dbReference>
<keyword evidence="4 6" id="KW-1133">Transmembrane helix</keyword>
<keyword evidence="3 6" id="KW-0812">Transmembrane</keyword>